<reference evidence="2" key="1">
    <citation type="submission" date="2023-08" db="EMBL/GenBank/DDBJ databases">
        <title>Black Yeasts Isolated from many extreme environments.</title>
        <authorList>
            <person name="Coleine C."/>
            <person name="Stajich J.E."/>
            <person name="Selbmann L."/>
        </authorList>
    </citation>
    <scope>NUCLEOTIDE SEQUENCE</scope>
    <source>
        <strain evidence="2">CCFEE 5810</strain>
    </source>
</reference>
<evidence type="ECO:0000256" key="1">
    <source>
        <dbReference type="SAM" id="MobiDB-lite"/>
    </source>
</evidence>
<dbReference type="Proteomes" id="UP001310594">
    <property type="component" value="Unassembled WGS sequence"/>
</dbReference>
<comment type="caution">
    <text evidence="2">The sequence shown here is derived from an EMBL/GenBank/DDBJ whole genome shotgun (WGS) entry which is preliminary data.</text>
</comment>
<dbReference type="EMBL" id="JAVRQU010000013">
    <property type="protein sequence ID" value="KAK5696091.1"/>
    <property type="molecule type" value="Genomic_DNA"/>
</dbReference>
<feature type="compositionally biased region" description="Acidic residues" evidence="1">
    <location>
        <begin position="104"/>
        <end position="117"/>
    </location>
</feature>
<gene>
    <name evidence="2" type="ORF">LTR97_008511</name>
</gene>
<feature type="region of interest" description="Disordered" evidence="1">
    <location>
        <begin position="1"/>
        <end position="146"/>
    </location>
</feature>
<name>A0AAN7ZMI2_9PEZI</name>
<evidence type="ECO:0000313" key="3">
    <source>
        <dbReference type="Proteomes" id="UP001310594"/>
    </source>
</evidence>
<feature type="compositionally biased region" description="Basic and acidic residues" evidence="1">
    <location>
        <begin position="49"/>
        <end position="59"/>
    </location>
</feature>
<dbReference type="AlphaFoldDB" id="A0AAN7ZMI2"/>
<sequence length="210" mass="23204">MSDDMSPTDRVREGLSDSSRTSSSDILSPPTRIRTKHSSGLPADGEPVIVDHELDHEQVPEAGEDFEEMNERDAESGEDEDDEEVFLDDEWYPRSEEPMHPEGPSEEESEALSDEVQDIGLKMPKHDGTGAVVSHEPSETSDVPSSTGALTYEEVVKVMADARLLSKEIVAIKAEFAIWKKCAKASIVVGMSVLVVLKAGAWKYWREGRM</sequence>
<accession>A0AAN7ZMI2</accession>
<feature type="compositionally biased region" description="Acidic residues" evidence="1">
    <location>
        <begin position="76"/>
        <end position="90"/>
    </location>
</feature>
<evidence type="ECO:0000313" key="2">
    <source>
        <dbReference type="EMBL" id="KAK5696091.1"/>
    </source>
</evidence>
<proteinExistence type="predicted"/>
<organism evidence="2 3">
    <name type="scientific">Elasticomyces elasticus</name>
    <dbReference type="NCBI Taxonomy" id="574655"/>
    <lineage>
        <taxon>Eukaryota</taxon>
        <taxon>Fungi</taxon>
        <taxon>Dikarya</taxon>
        <taxon>Ascomycota</taxon>
        <taxon>Pezizomycotina</taxon>
        <taxon>Dothideomycetes</taxon>
        <taxon>Dothideomycetidae</taxon>
        <taxon>Mycosphaerellales</taxon>
        <taxon>Teratosphaeriaceae</taxon>
        <taxon>Elasticomyces</taxon>
    </lineage>
</organism>
<feature type="compositionally biased region" description="Basic and acidic residues" evidence="1">
    <location>
        <begin position="91"/>
        <end position="100"/>
    </location>
</feature>
<protein>
    <submittedName>
        <fullName evidence="2">Uncharacterized protein</fullName>
    </submittedName>
</protein>
<feature type="compositionally biased region" description="Low complexity" evidence="1">
    <location>
        <begin position="16"/>
        <end position="28"/>
    </location>
</feature>